<evidence type="ECO:0000313" key="2">
    <source>
        <dbReference type="Proteomes" id="UP001595967"/>
    </source>
</evidence>
<protein>
    <submittedName>
        <fullName evidence="1">Helix-turn-helix transcriptional regulator</fullName>
    </submittedName>
</protein>
<gene>
    <name evidence="1" type="ORF">ACFO3A_12840</name>
</gene>
<dbReference type="RefSeq" id="WP_377727010.1">
    <property type="nucleotide sequence ID" value="NZ_JBHSEW010000011.1"/>
</dbReference>
<comment type="caution">
    <text evidence="1">The sequence shown here is derived from an EMBL/GenBank/DDBJ whole genome shotgun (WGS) entry which is preliminary data.</text>
</comment>
<dbReference type="InterPro" id="IPR009061">
    <property type="entry name" value="DNA-bd_dom_put_sf"/>
</dbReference>
<dbReference type="InterPro" id="IPR010260">
    <property type="entry name" value="AlpA"/>
</dbReference>
<proteinExistence type="predicted"/>
<keyword evidence="2" id="KW-1185">Reference proteome</keyword>
<reference evidence="2" key="1">
    <citation type="journal article" date="2019" name="Int. J. Syst. Evol. Microbiol.">
        <title>The Global Catalogue of Microorganisms (GCM) 10K type strain sequencing project: providing services to taxonomists for standard genome sequencing and annotation.</title>
        <authorList>
            <consortium name="The Broad Institute Genomics Platform"/>
            <consortium name="The Broad Institute Genome Sequencing Center for Infectious Disease"/>
            <person name="Wu L."/>
            <person name="Ma J."/>
        </authorList>
    </citation>
    <scope>NUCLEOTIDE SEQUENCE [LARGE SCALE GENOMIC DNA]</scope>
    <source>
        <strain evidence="2">JCM 11650</strain>
    </source>
</reference>
<name>A0ABV9H0H6_9BURK</name>
<evidence type="ECO:0000313" key="1">
    <source>
        <dbReference type="EMBL" id="MFC4623097.1"/>
    </source>
</evidence>
<dbReference type="EMBL" id="JBHSEW010000011">
    <property type="protein sequence ID" value="MFC4623097.1"/>
    <property type="molecule type" value="Genomic_DNA"/>
</dbReference>
<dbReference type="Gene3D" id="1.10.238.160">
    <property type="match status" value="1"/>
</dbReference>
<sequence>MSPPLIYRRDALLKVLGISKSTLRNWMLTEDFPHPVQLGPRAVGWSATQVHAWLEKRPTVSPFELQDA</sequence>
<dbReference type="SUPFAM" id="SSF46955">
    <property type="entry name" value="Putative DNA-binding domain"/>
    <property type="match status" value="1"/>
</dbReference>
<dbReference type="Proteomes" id="UP001595967">
    <property type="component" value="Unassembled WGS sequence"/>
</dbReference>
<accession>A0ABV9H0H6</accession>
<organism evidence="1 2">
    <name type="scientific">Comamonas nitrativorans</name>
    <dbReference type="NCBI Taxonomy" id="108437"/>
    <lineage>
        <taxon>Bacteria</taxon>
        <taxon>Pseudomonadati</taxon>
        <taxon>Pseudomonadota</taxon>
        <taxon>Betaproteobacteria</taxon>
        <taxon>Burkholderiales</taxon>
        <taxon>Comamonadaceae</taxon>
        <taxon>Comamonas</taxon>
    </lineage>
</organism>
<dbReference type="Pfam" id="PF05930">
    <property type="entry name" value="Phage_AlpA"/>
    <property type="match status" value="1"/>
</dbReference>